<dbReference type="CDD" id="cd12797">
    <property type="entry name" value="M23_peptidase"/>
    <property type="match status" value="1"/>
</dbReference>
<organism evidence="2">
    <name type="scientific">marine metagenome</name>
    <dbReference type="NCBI Taxonomy" id="408172"/>
    <lineage>
        <taxon>unclassified sequences</taxon>
        <taxon>metagenomes</taxon>
        <taxon>ecological metagenomes</taxon>
    </lineage>
</organism>
<dbReference type="SUPFAM" id="SSF51261">
    <property type="entry name" value="Duplicated hybrid motif"/>
    <property type="match status" value="1"/>
</dbReference>
<name>A0A382EZD0_9ZZZZ</name>
<dbReference type="InterPro" id="IPR011055">
    <property type="entry name" value="Dup_hybrid_motif"/>
</dbReference>
<accession>A0A382EZD0</accession>
<dbReference type="AlphaFoldDB" id="A0A382EZD0"/>
<protein>
    <recommendedName>
        <fullName evidence="3">Peptidase M23 domain-containing protein</fullName>
    </recommendedName>
</protein>
<evidence type="ECO:0000313" key="2">
    <source>
        <dbReference type="EMBL" id="SVB55197.1"/>
    </source>
</evidence>
<gene>
    <name evidence="2" type="ORF">METZ01_LOCUS208051</name>
</gene>
<evidence type="ECO:0008006" key="3">
    <source>
        <dbReference type="Google" id="ProtNLM"/>
    </source>
</evidence>
<reference evidence="2" key="1">
    <citation type="submission" date="2018-05" db="EMBL/GenBank/DDBJ databases">
        <authorList>
            <person name="Lanie J.A."/>
            <person name="Ng W.-L."/>
            <person name="Kazmierczak K.M."/>
            <person name="Andrzejewski T.M."/>
            <person name="Davidsen T.M."/>
            <person name="Wayne K.J."/>
            <person name="Tettelin H."/>
            <person name="Glass J.I."/>
            <person name="Rusch D."/>
            <person name="Podicherti R."/>
            <person name="Tsui H.-C.T."/>
            <person name="Winkler M.E."/>
        </authorList>
    </citation>
    <scope>NUCLEOTIDE SEQUENCE</scope>
</reference>
<dbReference type="Gene3D" id="2.70.70.10">
    <property type="entry name" value="Glucose Permease (Domain IIA)"/>
    <property type="match status" value="1"/>
</dbReference>
<feature type="non-terminal residue" evidence="2">
    <location>
        <position position="1"/>
    </location>
</feature>
<sequence>VLTIYRNITILFSAGLILLILGCESEPRGPIRSDSSDQAQPAVPTTKRDDDATGADFTENQGLGIAELEPKGKRDLEEVHLQDTNRFESKVSQHSEDVDPNGDGLQHEFDNLCWTEEELKNLEKIRSEEQLSKEMRKYSEKQLCEGGIWPMRTPTPNLDIKEVDKIATEKVEKAVIDRNESSTTTKDQYQKYDNSAMPKLHNLGIMNLGPYNDANRTFGDLLFDTDLTLPIFIEFGATIDRGQINTYNNPTFEFRGPADTLVVSPIDGIVTWSDWQPSAGYVQDDWEVIISPNMRSSWGVSIDHVVSIDCDRKGYIPAYCDKPLQIDGVNLEIGTEVKIGDVIGYMGNWMENGTKINGRTEITLFQYIENYDTRSIDSVSYCPTLNIAEAVESSLKYAVVDLMGKYEMVHGRDSAYDESQMVAPGCRYSAIKENEAGGKSIK</sequence>
<proteinExistence type="predicted"/>
<feature type="region of interest" description="Disordered" evidence="1">
    <location>
        <begin position="29"/>
        <end position="62"/>
    </location>
</feature>
<evidence type="ECO:0000256" key="1">
    <source>
        <dbReference type="SAM" id="MobiDB-lite"/>
    </source>
</evidence>
<dbReference type="EMBL" id="UINC01046772">
    <property type="protein sequence ID" value="SVB55197.1"/>
    <property type="molecule type" value="Genomic_DNA"/>
</dbReference>